<evidence type="ECO:0000313" key="1">
    <source>
        <dbReference type="Proteomes" id="UP000050741"/>
    </source>
</evidence>
<dbReference type="WBParaSite" id="GPLIN_001574200">
    <property type="protein sequence ID" value="GPLIN_001574200"/>
    <property type="gene ID" value="GPLIN_001574200"/>
</dbReference>
<evidence type="ECO:0000313" key="2">
    <source>
        <dbReference type="WBParaSite" id="GPLIN_001574200"/>
    </source>
</evidence>
<accession>A0A183CS84</accession>
<reference evidence="2" key="2">
    <citation type="submission" date="2016-06" db="UniProtKB">
        <authorList>
            <consortium name="WormBaseParasite"/>
        </authorList>
    </citation>
    <scope>IDENTIFICATION</scope>
</reference>
<proteinExistence type="predicted"/>
<organism evidence="1 2">
    <name type="scientific">Globodera pallida</name>
    <name type="common">Potato cyst nematode worm</name>
    <name type="synonym">Heterodera pallida</name>
    <dbReference type="NCBI Taxonomy" id="36090"/>
    <lineage>
        <taxon>Eukaryota</taxon>
        <taxon>Metazoa</taxon>
        <taxon>Ecdysozoa</taxon>
        <taxon>Nematoda</taxon>
        <taxon>Chromadorea</taxon>
        <taxon>Rhabditida</taxon>
        <taxon>Tylenchina</taxon>
        <taxon>Tylenchomorpha</taxon>
        <taxon>Tylenchoidea</taxon>
        <taxon>Heteroderidae</taxon>
        <taxon>Heteroderinae</taxon>
        <taxon>Globodera</taxon>
    </lineage>
</organism>
<dbReference type="AlphaFoldDB" id="A0A183CS84"/>
<protein>
    <submittedName>
        <fullName evidence="2">Clock</fullName>
    </submittedName>
</protein>
<dbReference type="Proteomes" id="UP000050741">
    <property type="component" value="Unassembled WGS sequence"/>
</dbReference>
<name>A0A183CS84_GLOPA</name>
<reference evidence="1" key="1">
    <citation type="submission" date="2014-05" db="EMBL/GenBank/DDBJ databases">
        <title>The genome and life-stage specific transcriptomes of Globodera pallida elucidate key aspects of plant parasitism by a cyst nematode.</title>
        <authorList>
            <person name="Cotton J.A."/>
            <person name="Lilley C.J."/>
            <person name="Jones L.M."/>
            <person name="Kikuchi T."/>
            <person name="Reid A.J."/>
            <person name="Thorpe P."/>
            <person name="Tsai I.J."/>
            <person name="Beasley H."/>
            <person name="Blok V."/>
            <person name="Cock P.J.A."/>
            <person name="Van den Akker S.E."/>
            <person name="Holroyd N."/>
            <person name="Hunt M."/>
            <person name="Mantelin S."/>
            <person name="Naghra H."/>
            <person name="Pain A."/>
            <person name="Palomares-Rius J.E."/>
            <person name="Zarowiecki M."/>
            <person name="Berriman M."/>
            <person name="Jones J.T."/>
            <person name="Urwin P.E."/>
        </authorList>
    </citation>
    <scope>NUCLEOTIDE SEQUENCE [LARGE SCALE GENOMIC DNA]</scope>
    <source>
        <strain evidence="1">Lindley</strain>
    </source>
</reference>
<keyword evidence="1" id="KW-1185">Reference proteome</keyword>
<sequence>RACCKVTAPSPHQQQTAIYQQPMPLHHQQQQQQSLQVLC</sequence>